<organism evidence="3 4">
    <name type="scientific">Pirellula staleyi (strain ATCC 27377 / DSM 6068 / ICPB 4128)</name>
    <name type="common">Pirella staleyi</name>
    <dbReference type="NCBI Taxonomy" id="530564"/>
    <lineage>
        <taxon>Bacteria</taxon>
        <taxon>Pseudomonadati</taxon>
        <taxon>Planctomycetota</taxon>
        <taxon>Planctomycetia</taxon>
        <taxon>Pirellulales</taxon>
        <taxon>Pirellulaceae</taxon>
        <taxon>Pirellula</taxon>
    </lineage>
</organism>
<protein>
    <submittedName>
        <fullName evidence="3">Peptidase C39 bacteriocin processing</fullName>
    </submittedName>
</protein>
<dbReference type="PROSITE" id="PS50990">
    <property type="entry name" value="PEPTIDASE_C39"/>
    <property type="match status" value="1"/>
</dbReference>
<dbReference type="GO" id="GO:0008233">
    <property type="term" value="F:peptidase activity"/>
    <property type="evidence" value="ECO:0007669"/>
    <property type="project" value="InterPro"/>
</dbReference>
<dbReference type="KEGG" id="psl:Psta_2818"/>
<dbReference type="AlphaFoldDB" id="D2R7Q8"/>
<dbReference type="GO" id="GO:0006508">
    <property type="term" value="P:proteolysis"/>
    <property type="evidence" value="ECO:0007669"/>
    <property type="project" value="InterPro"/>
</dbReference>
<dbReference type="EMBL" id="CP001848">
    <property type="protein sequence ID" value="ADB17484.1"/>
    <property type="molecule type" value="Genomic_DNA"/>
</dbReference>
<dbReference type="OrthoDB" id="13401at2"/>
<dbReference type="InterPro" id="IPR005074">
    <property type="entry name" value="Peptidase_C39"/>
</dbReference>
<sequence precursor="true">MRRQSNDRLERRAFLAAVVLVLPLAGAQATLADTPLEVPILRSPKQPLARKSVRSWTSLQRENVVMQAQDYSCGAATLATIFQYYFQDDISEAKILKEILGKMEADEVKDRQENGLSMNDLFLCCKALGYLAAVIRLPADKIPGLKAPVIVRLVREEFKHFVVLKGSVDDRVFLADPLRGNVRMSAEKFMTHWSGEALLVGKRGFGLPQSHPLQIHTDPPVQNELDAARRYLVQPRPQ</sequence>
<gene>
    <name evidence="3" type="ordered locus">Psta_2818</name>
</gene>
<dbReference type="Gene3D" id="3.90.70.10">
    <property type="entry name" value="Cysteine proteinases"/>
    <property type="match status" value="1"/>
</dbReference>
<feature type="domain" description="Peptidase C39" evidence="2">
    <location>
        <begin position="67"/>
        <end position="200"/>
    </location>
</feature>
<feature type="signal peptide" evidence="1">
    <location>
        <begin position="1"/>
        <end position="32"/>
    </location>
</feature>
<accession>D2R7Q8</accession>
<evidence type="ECO:0000313" key="3">
    <source>
        <dbReference type="EMBL" id="ADB17484.1"/>
    </source>
</evidence>
<proteinExistence type="predicted"/>
<dbReference type="GO" id="GO:0016020">
    <property type="term" value="C:membrane"/>
    <property type="evidence" value="ECO:0007669"/>
    <property type="project" value="InterPro"/>
</dbReference>
<dbReference type="GO" id="GO:0005524">
    <property type="term" value="F:ATP binding"/>
    <property type="evidence" value="ECO:0007669"/>
    <property type="project" value="InterPro"/>
</dbReference>
<keyword evidence="1" id="KW-0732">Signal</keyword>
<evidence type="ECO:0000313" key="4">
    <source>
        <dbReference type="Proteomes" id="UP000001887"/>
    </source>
</evidence>
<evidence type="ECO:0000259" key="2">
    <source>
        <dbReference type="PROSITE" id="PS50990"/>
    </source>
</evidence>
<reference evidence="3 4" key="1">
    <citation type="journal article" date="2009" name="Stand. Genomic Sci.">
        <title>Complete genome sequence of Pirellula staleyi type strain (ATCC 27377).</title>
        <authorList>
            <person name="Clum A."/>
            <person name="Tindall B.J."/>
            <person name="Sikorski J."/>
            <person name="Ivanova N."/>
            <person name="Mavrommatis K."/>
            <person name="Lucas S."/>
            <person name="Glavina del Rio T."/>
            <person name="Nolan M."/>
            <person name="Chen F."/>
            <person name="Tice H."/>
            <person name="Pitluck S."/>
            <person name="Cheng J.F."/>
            <person name="Chertkov O."/>
            <person name="Brettin T."/>
            <person name="Han C."/>
            <person name="Detter J.C."/>
            <person name="Kuske C."/>
            <person name="Bruce D."/>
            <person name="Goodwin L."/>
            <person name="Ovchinikova G."/>
            <person name="Pati A."/>
            <person name="Mikhailova N."/>
            <person name="Chen A."/>
            <person name="Palaniappan K."/>
            <person name="Land M."/>
            <person name="Hauser L."/>
            <person name="Chang Y.J."/>
            <person name="Jeffries C.D."/>
            <person name="Chain P."/>
            <person name="Rohde M."/>
            <person name="Goker M."/>
            <person name="Bristow J."/>
            <person name="Eisen J.A."/>
            <person name="Markowitz V."/>
            <person name="Hugenholtz P."/>
            <person name="Kyrpides N.C."/>
            <person name="Klenk H.P."/>
            <person name="Lapidus A."/>
        </authorList>
    </citation>
    <scope>NUCLEOTIDE SEQUENCE [LARGE SCALE GENOMIC DNA]</scope>
    <source>
        <strain evidence="4">ATCC 27377 / DSM 6068 / ICPB 4128</strain>
    </source>
</reference>
<dbReference type="eggNOG" id="COG3271">
    <property type="taxonomic scope" value="Bacteria"/>
</dbReference>
<evidence type="ECO:0000256" key="1">
    <source>
        <dbReference type="SAM" id="SignalP"/>
    </source>
</evidence>
<dbReference type="HOGENOM" id="CLU_092029_0_0_0"/>
<dbReference type="Pfam" id="PF03412">
    <property type="entry name" value="Peptidase_C39"/>
    <property type="match status" value="1"/>
</dbReference>
<dbReference type="CDD" id="cd02423">
    <property type="entry name" value="Peptidase_C39G"/>
    <property type="match status" value="1"/>
</dbReference>
<name>D2R7Q8_PIRSD</name>
<feature type="chain" id="PRO_5003034728" evidence="1">
    <location>
        <begin position="33"/>
        <end position="238"/>
    </location>
</feature>
<dbReference type="Proteomes" id="UP000001887">
    <property type="component" value="Chromosome"/>
</dbReference>
<keyword evidence="4" id="KW-1185">Reference proteome</keyword>
<dbReference type="STRING" id="530564.Psta_2818"/>